<dbReference type="Gene3D" id="2.60.40.10">
    <property type="entry name" value="Immunoglobulins"/>
    <property type="match status" value="1"/>
</dbReference>
<feature type="domain" description="Sushi" evidence="6">
    <location>
        <begin position="400"/>
        <end position="458"/>
    </location>
</feature>
<name>A0A0P4W6D4_SCYOL</name>
<dbReference type="InterPro" id="IPR051277">
    <property type="entry name" value="SEZ6_CSMD_C4BPB_Regulators"/>
</dbReference>
<dbReference type="SMART" id="SM00409">
    <property type="entry name" value="IG"/>
    <property type="match status" value="1"/>
</dbReference>
<reference evidence="7" key="1">
    <citation type="submission" date="2015-09" db="EMBL/GenBank/DDBJ databases">
        <title>Scylla olivacea transcriptome.</title>
        <authorList>
            <person name="Ikhwanuddin M."/>
        </authorList>
    </citation>
    <scope>NUCLEOTIDE SEQUENCE</scope>
</reference>
<comment type="caution">
    <text evidence="4">Lacks conserved residue(s) required for the propagation of feature annotation.</text>
</comment>
<dbReference type="PROSITE" id="PS50835">
    <property type="entry name" value="IG_LIKE"/>
    <property type="match status" value="1"/>
</dbReference>
<dbReference type="EMBL" id="GDRN01079681">
    <property type="protein sequence ID" value="JAI62346.1"/>
    <property type="molecule type" value="Transcribed_RNA"/>
</dbReference>
<dbReference type="Gene3D" id="2.10.70.10">
    <property type="entry name" value="Complement Module, domain 1"/>
    <property type="match status" value="5"/>
</dbReference>
<dbReference type="InterPro" id="IPR013783">
    <property type="entry name" value="Ig-like_fold"/>
</dbReference>
<feature type="disulfide bond" evidence="4">
    <location>
        <begin position="370"/>
        <end position="397"/>
    </location>
</feature>
<dbReference type="InterPro" id="IPR036179">
    <property type="entry name" value="Ig-like_dom_sf"/>
</dbReference>
<dbReference type="SUPFAM" id="SSF48726">
    <property type="entry name" value="Immunoglobulin"/>
    <property type="match status" value="1"/>
</dbReference>
<dbReference type="InterPro" id="IPR035976">
    <property type="entry name" value="Sushi/SCR/CCP_sf"/>
</dbReference>
<dbReference type="PANTHER" id="PTHR45656:SF4">
    <property type="entry name" value="PROTEIN CBR-CLEC-78"/>
    <property type="match status" value="1"/>
</dbReference>
<accession>A0A0P4W6D4</accession>
<feature type="domain" description="Sushi" evidence="6">
    <location>
        <begin position="224"/>
        <end position="281"/>
    </location>
</feature>
<keyword evidence="3 4" id="KW-1015">Disulfide bond</keyword>
<evidence type="ECO:0000313" key="7">
    <source>
        <dbReference type="EMBL" id="JAI62346.1"/>
    </source>
</evidence>
<evidence type="ECO:0000259" key="6">
    <source>
        <dbReference type="PROSITE" id="PS50923"/>
    </source>
</evidence>
<evidence type="ECO:0000256" key="1">
    <source>
        <dbReference type="ARBA" id="ARBA00022729"/>
    </source>
</evidence>
<keyword evidence="1" id="KW-0732">Signal</keyword>
<evidence type="ECO:0008006" key="8">
    <source>
        <dbReference type="Google" id="ProtNLM"/>
    </source>
</evidence>
<sequence length="461" mass="50528">MFMGVVGPYDEKRVCKIKCVSGRWVGPLCSLEHDSSRFQSMFRPCTLQSLGKNTLLTYRSRKITPSPELEFPHGSELSARCDRPGKFKLLGDSTLTCTNAKWTGRFPVCIRTNYYSNYSVDAPPALDWWLAGGKGRVNASGDLILLPGSILHLDCLFPRLHGNPTWTWTSSYRQYPTGWAIQRRARELRYRLSLYYAKPEDTGTFTCTAPSGHDNHLSITVKDVTCPPVVGEEPLQVHGDSVTLGAALTFSCPEGYSLRGADKITCLPSGEWGSPVPWCQVVHCPVLVAEEPSLQLQSANTSYQGAAVFSCLSGFRLSGRSVLHCTANGTWSEPVPTCHEVLCPAVQAPQHGQVTGAATRRVGEAITFTCTPGFVVRGHALAFCTHDGVWSHPAPQCVRSCAHPGEPEHGRVSPRRPRYHVGATLLVTCRPGYRPAGPDRITCLHTRRWSAPLTRCVPAIG</sequence>
<dbReference type="AlphaFoldDB" id="A0A0P4W6D4"/>
<dbReference type="PROSITE" id="PS50923">
    <property type="entry name" value="SUSHI"/>
    <property type="match status" value="5"/>
</dbReference>
<dbReference type="Pfam" id="PF00084">
    <property type="entry name" value="Sushi"/>
    <property type="match status" value="5"/>
</dbReference>
<feature type="disulfide bond" evidence="4">
    <location>
        <begin position="252"/>
        <end position="279"/>
    </location>
</feature>
<feature type="domain" description="Ig-like" evidence="5">
    <location>
        <begin position="124"/>
        <end position="225"/>
    </location>
</feature>
<evidence type="ECO:0000256" key="4">
    <source>
        <dbReference type="PROSITE-ProRule" id="PRU00302"/>
    </source>
</evidence>
<protein>
    <recommendedName>
        <fullName evidence="8">Locomotion-related protein Hikaru genki</fullName>
    </recommendedName>
</protein>
<feature type="domain" description="Sushi" evidence="6">
    <location>
        <begin position="282"/>
        <end position="340"/>
    </location>
</feature>
<evidence type="ECO:0000256" key="2">
    <source>
        <dbReference type="ARBA" id="ARBA00022737"/>
    </source>
</evidence>
<evidence type="ECO:0000256" key="3">
    <source>
        <dbReference type="ARBA" id="ARBA00023157"/>
    </source>
</evidence>
<keyword evidence="2" id="KW-0677">Repeat</keyword>
<dbReference type="SUPFAM" id="SSF57535">
    <property type="entry name" value="Complement control module/SCR domain"/>
    <property type="match status" value="5"/>
</dbReference>
<dbReference type="InterPro" id="IPR007110">
    <property type="entry name" value="Ig-like_dom"/>
</dbReference>
<keyword evidence="4" id="KW-0768">Sushi</keyword>
<proteinExistence type="predicted"/>
<organism evidence="7">
    <name type="scientific">Scylla olivacea</name>
    <name type="common">Orange mud crab</name>
    <name type="synonym">Cancer olivacea</name>
    <dbReference type="NCBI Taxonomy" id="85551"/>
    <lineage>
        <taxon>Eukaryota</taxon>
        <taxon>Metazoa</taxon>
        <taxon>Ecdysozoa</taxon>
        <taxon>Arthropoda</taxon>
        <taxon>Crustacea</taxon>
        <taxon>Multicrustacea</taxon>
        <taxon>Malacostraca</taxon>
        <taxon>Eumalacostraca</taxon>
        <taxon>Eucarida</taxon>
        <taxon>Decapoda</taxon>
        <taxon>Pleocyemata</taxon>
        <taxon>Brachyura</taxon>
        <taxon>Eubrachyura</taxon>
        <taxon>Portunoidea</taxon>
        <taxon>Portunidae</taxon>
        <taxon>Portuninae</taxon>
        <taxon>Scylla</taxon>
    </lineage>
</organism>
<feature type="disulfide bond" evidence="4">
    <location>
        <begin position="429"/>
        <end position="456"/>
    </location>
</feature>
<dbReference type="CDD" id="cd00033">
    <property type="entry name" value="CCP"/>
    <property type="match status" value="5"/>
</dbReference>
<dbReference type="PANTHER" id="PTHR45656">
    <property type="entry name" value="PROTEIN CBR-CLEC-78"/>
    <property type="match status" value="1"/>
</dbReference>
<dbReference type="InterPro" id="IPR000436">
    <property type="entry name" value="Sushi_SCR_CCP_dom"/>
</dbReference>
<dbReference type="InterPro" id="IPR003599">
    <property type="entry name" value="Ig_sub"/>
</dbReference>
<dbReference type="SMART" id="SM00032">
    <property type="entry name" value="CCP"/>
    <property type="match status" value="5"/>
</dbReference>
<feature type="domain" description="Sushi" evidence="6">
    <location>
        <begin position="43"/>
        <end position="111"/>
    </location>
</feature>
<evidence type="ECO:0000259" key="5">
    <source>
        <dbReference type="PROSITE" id="PS50835"/>
    </source>
</evidence>
<feature type="domain" description="Sushi" evidence="6">
    <location>
        <begin position="341"/>
        <end position="399"/>
    </location>
</feature>
<feature type="disulfide bond" evidence="4">
    <location>
        <begin position="311"/>
        <end position="338"/>
    </location>
</feature>